<evidence type="ECO:0000259" key="8">
    <source>
        <dbReference type="PROSITE" id="PS50112"/>
    </source>
</evidence>
<dbReference type="GO" id="GO:0000155">
    <property type="term" value="F:phosphorelay sensor kinase activity"/>
    <property type="evidence" value="ECO:0007669"/>
    <property type="project" value="InterPro"/>
</dbReference>
<feature type="transmembrane region" description="Helical" evidence="6">
    <location>
        <begin position="74"/>
        <end position="92"/>
    </location>
</feature>
<dbReference type="OrthoDB" id="9811889at2"/>
<dbReference type="EC" id="2.7.13.3" evidence="2"/>
<dbReference type="InterPro" id="IPR004358">
    <property type="entry name" value="Sig_transdc_His_kin-like_C"/>
</dbReference>
<dbReference type="CDD" id="cd00082">
    <property type="entry name" value="HisKA"/>
    <property type="match status" value="1"/>
</dbReference>
<dbReference type="InterPro" id="IPR035965">
    <property type="entry name" value="PAS-like_dom_sf"/>
</dbReference>
<dbReference type="Gene3D" id="3.30.450.20">
    <property type="entry name" value="PAS domain"/>
    <property type="match status" value="1"/>
</dbReference>
<reference evidence="11" key="1">
    <citation type="submission" date="2016-10" db="EMBL/GenBank/DDBJ databases">
        <authorList>
            <person name="Varghese N."/>
            <person name="Submissions S."/>
        </authorList>
    </citation>
    <scope>NUCLEOTIDE SEQUENCE [LARGE SCALE GENOMIC DNA]</scope>
    <source>
        <strain evidence="11">CGMCC 1.12402</strain>
    </source>
</reference>
<dbReference type="InterPro" id="IPR036890">
    <property type="entry name" value="HATPase_C_sf"/>
</dbReference>
<dbReference type="SMART" id="SM00387">
    <property type="entry name" value="HATPase_c"/>
    <property type="match status" value="1"/>
</dbReference>
<keyword evidence="3" id="KW-0597">Phosphoprotein</keyword>
<keyword evidence="11" id="KW-1185">Reference proteome</keyword>
<keyword evidence="6" id="KW-0812">Transmembrane</keyword>
<comment type="catalytic activity">
    <reaction evidence="1">
        <text>ATP + protein L-histidine = ADP + protein N-phospho-L-histidine.</text>
        <dbReference type="EC" id="2.7.13.3"/>
    </reaction>
</comment>
<proteinExistence type="predicted"/>
<dbReference type="SUPFAM" id="SSF55874">
    <property type="entry name" value="ATPase domain of HSP90 chaperone/DNA topoisomerase II/histidine kinase"/>
    <property type="match status" value="1"/>
</dbReference>
<dbReference type="InterPro" id="IPR003594">
    <property type="entry name" value="HATPase_dom"/>
</dbReference>
<dbReference type="PANTHER" id="PTHR43304">
    <property type="entry name" value="PHYTOCHROME-LIKE PROTEIN CPH1"/>
    <property type="match status" value="1"/>
</dbReference>
<dbReference type="Pfam" id="PF13426">
    <property type="entry name" value="PAS_9"/>
    <property type="match status" value="1"/>
</dbReference>
<dbReference type="Proteomes" id="UP000199437">
    <property type="component" value="Unassembled WGS sequence"/>
</dbReference>
<keyword evidence="6" id="KW-1133">Transmembrane helix</keyword>
<evidence type="ECO:0000313" key="10">
    <source>
        <dbReference type="EMBL" id="SEW29615.1"/>
    </source>
</evidence>
<evidence type="ECO:0000256" key="3">
    <source>
        <dbReference type="ARBA" id="ARBA00022553"/>
    </source>
</evidence>
<evidence type="ECO:0000256" key="4">
    <source>
        <dbReference type="ARBA" id="ARBA00022679"/>
    </source>
</evidence>
<dbReference type="Pfam" id="PF00512">
    <property type="entry name" value="HisKA"/>
    <property type="match status" value="1"/>
</dbReference>
<dbReference type="SUPFAM" id="SSF47384">
    <property type="entry name" value="Homodimeric domain of signal transducing histidine kinase"/>
    <property type="match status" value="1"/>
</dbReference>
<dbReference type="PANTHER" id="PTHR43304:SF1">
    <property type="entry name" value="PAC DOMAIN-CONTAINING PROTEIN"/>
    <property type="match status" value="1"/>
</dbReference>
<dbReference type="STRING" id="1267423.SAMN05216290_2570"/>
<feature type="domain" description="Histidine kinase" evidence="7">
    <location>
        <begin position="438"/>
        <end position="651"/>
    </location>
</feature>
<dbReference type="SMART" id="SM00388">
    <property type="entry name" value="HisKA"/>
    <property type="match status" value="1"/>
</dbReference>
<protein>
    <recommendedName>
        <fullName evidence="2">histidine kinase</fullName>
        <ecNumber evidence="2">2.7.13.3</ecNumber>
    </recommendedName>
</protein>
<dbReference type="Pfam" id="PF02518">
    <property type="entry name" value="HATPase_c"/>
    <property type="match status" value="1"/>
</dbReference>
<keyword evidence="5" id="KW-0418">Kinase</keyword>
<keyword evidence="4" id="KW-0808">Transferase</keyword>
<dbReference type="CDD" id="cd00130">
    <property type="entry name" value="PAS"/>
    <property type="match status" value="1"/>
</dbReference>
<dbReference type="InterPro" id="IPR036097">
    <property type="entry name" value="HisK_dim/P_sf"/>
</dbReference>
<evidence type="ECO:0000256" key="1">
    <source>
        <dbReference type="ARBA" id="ARBA00000085"/>
    </source>
</evidence>
<dbReference type="InterPro" id="IPR005467">
    <property type="entry name" value="His_kinase_dom"/>
</dbReference>
<keyword evidence="6" id="KW-0472">Membrane</keyword>
<feature type="transmembrane region" description="Helical" evidence="6">
    <location>
        <begin position="220"/>
        <end position="240"/>
    </location>
</feature>
<feature type="transmembrane region" description="Helical" evidence="6">
    <location>
        <begin position="252"/>
        <end position="273"/>
    </location>
</feature>
<dbReference type="InterPro" id="IPR000014">
    <property type="entry name" value="PAS"/>
</dbReference>
<feature type="transmembrane region" description="Helical" evidence="6">
    <location>
        <begin position="178"/>
        <end position="199"/>
    </location>
</feature>
<dbReference type="SMART" id="SM00086">
    <property type="entry name" value="PAC"/>
    <property type="match status" value="1"/>
</dbReference>
<name>A0A1I0QQ49_9BACT</name>
<dbReference type="InterPro" id="IPR000700">
    <property type="entry name" value="PAS-assoc_C"/>
</dbReference>
<dbReference type="Gene3D" id="1.10.287.130">
    <property type="match status" value="1"/>
</dbReference>
<dbReference type="InterPro" id="IPR003661">
    <property type="entry name" value="HisK_dim/P_dom"/>
</dbReference>
<dbReference type="NCBIfam" id="TIGR00229">
    <property type="entry name" value="sensory_box"/>
    <property type="match status" value="1"/>
</dbReference>
<dbReference type="GeneID" id="99987264"/>
<dbReference type="SUPFAM" id="SSF55785">
    <property type="entry name" value="PYP-like sensor domain (PAS domain)"/>
    <property type="match status" value="1"/>
</dbReference>
<dbReference type="SMART" id="SM00091">
    <property type="entry name" value="PAS"/>
    <property type="match status" value="1"/>
</dbReference>
<evidence type="ECO:0000256" key="5">
    <source>
        <dbReference type="ARBA" id="ARBA00022777"/>
    </source>
</evidence>
<dbReference type="PRINTS" id="PR00344">
    <property type="entry name" value="BCTRLSENSOR"/>
</dbReference>
<evidence type="ECO:0000259" key="9">
    <source>
        <dbReference type="PROSITE" id="PS50113"/>
    </source>
</evidence>
<feature type="transmembrane region" description="Helical" evidence="6">
    <location>
        <begin position="17"/>
        <end position="35"/>
    </location>
</feature>
<dbReference type="PROSITE" id="PS50112">
    <property type="entry name" value="PAS"/>
    <property type="match status" value="1"/>
</dbReference>
<evidence type="ECO:0000259" key="7">
    <source>
        <dbReference type="PROSITE" id="PS50109"/>
    </source>
</evidence>
<dbReference type="FunFam" id="3.30.565.10:FF:000006">
    <property type="entry name" value="Sensor histidine kinase WalK"/>
    <property type="match status" value="1"/>
</dbReference>
<dbReference type="PROSITE" id="PS50113">
    <property type="entry name" value="PAC"/>
    <property type="match status" value="1"/>
</dbReference>
<accession>A0A1I0QQ49</accession>
<evidence type="ECO:0000256" key="6">
    <source>
        <dbReference type="SAM" id="Phobius"/>
    </source>
</evidence>
<feature type="domain" description="PAS" evidence="8">
    <location>
        <begin position="310"/>
        <end position="341"/>
    </location>
</feature>
<dbReference type="AlphaFoldDB" id="A0A1I0QQ49"/>
<dbReference type="Gene3D" id="3.30.565.10">
    <property type="entry name" value="Histidine kinase-like ATPase, C-terminal domain"/>
    <property type="match status" value="1"/>
</dbReference>
<dbReference type="RefSeq" id="WP_090258969.1">
    <property type="nucleotide sequence ID" value="NZ_FOIR01000002.1"/>
</dbReference>
<evidence type="ECO:0000313" key="11">
    <source>
        <dbReference type="Proteomes" id="UP000199437"/>
    </source>
</evidence>
<feature type="transmembrane region" description="Helical" evidence="6">
    <location>
        <begin position="50"/>
        <end position="67"/>
    </location>
</feature>
<dbReference type="PROSITE" id="PS50109">
    <property type="entry name" value="HIS_KIN"/>
    <property type="match status" value="1"/>
</dbReference>
<feature type="domain" description="PAC" evidence="9">
    <location>
        <begin position="368"/>
        <end position="420"/>
    </location>
</feature>
<organism evidence="10 11">
    <name type="scientific">Roseivirga pacifica</name>
    <dbReference type="NCBI Taxonomy" id="1267423"/>
    <lineage>
        <taxon>Bacteria</taxon>
        <taxon>Pseudomonadati</taxon>
        <taxon>Bacteroidota</taxon>
        <taxon>Cytophagia</taxon>
        <taxon>Cytophagales</taxon>
        <taxon>Roseivirgaceae</taxon>
        <taxon>Roseivirga</taxon>
    </lineage>
</organism>
<feature type="transmembrane region" description="Helical" evidence="6">
    <location>
        <begin position="151"/>
        <end position="172"/>
    </location>
</feature>
<dbReference type="InterPro" id="IPR001610">
    <property type="entry name" value="PAC"/>
</dbReference>
<dbReference type="EMBL" id="FOIR01000002">
    <property type="protein sequence ID" value="SEW29615.1"/>
    <property type="molecule type" value="Genomic_DNA"/>
</dbReference>
<sequence>MKIGKTTTVNVAPYEKVALVAVVVISVLVMIGWFLDIEPMLSLIPNGSTMKFNTALLFFLTATSIFAKIKDKPLIAKLLASAVVLFALLSVVQDIFRHLDFFIDNLFVYDSYSDKNPGRMSPASALSFIATNLCLLFRNTKLSKGIYLQDILISTVLFITILDLTTHLLGIPLTNKEFFLSTMAVHTALLFLVLNIVLLTSSPDLNISKLIFGENLGSSLMRQMIPFIFISHFLLSLLWFQLSKASLITDDFAISGHTSSVILITLIYVTFIASKYNRADRQQILLNEKIALTNSQLKQFQFALNESSIVAITDQRGIIKYVNQKFCEISGYKKHELVGKTHKIVNSGYHEKHFFKTLWKTINEGKVWQGDIKNRKKDGNYYWVLTVIIPFKDENGNIYQHLSIRQDITKRKAVEERLKKQNKDLKNKNEEIEQFAYIASHDLQEPLRTLVNFTNLFEKRLSGELSDEGTKYLGFINNAATRMSTLIAALLDYSRAGSAKDYTLVDNNEIINTIVEDLSKKISETKAQIKVAELPTIMAPELSMRVLWQNLISNALKFSRENVPPIINIDYKQLGDKIEFTIEDNGIGIPEHSINKVFKIFQRLHPDKKYQGHGLGLALCKKVIDQLDGNIWITKPEHEGTKLHFSLNQKTNEETRLYFTGG</sequence>
<evidence type="ECO:0000256" key="2">
    <source>
        <dbReference type="ARBA" id="ARBA00012438"/>
    </source>
</evidence>
<gene>
    <name evidence="10" type="ORF">SAMN05216290_2570</name>
</gene>
<dbReference type="InterPro" id="IPR052162">
    <property type="entry name" value="Sensor_kinase/Photoreceptor"/>
</dbReference>